<comment type="caution">
    <text evidence="2">The sequence shown here is derived from an EMBL/GenBank/DDBJ whole genome shotgun (WGS) entry which is preliminary data.</text>
</comment>
<protein>
    <submittedName>
        <fullName evidence="2">Uncharacterized protein</fullName>
    </submittedName>
</protein>
<dbReference type="Proteomes" id="UP001187531">
    <property type="component" value="Unassembled WGS sequence"/>
</dbReference>
<dbReference type="EMBL" id="JAVRJZ010000010">
    <property type="protein sequence ID" value="KAK2717981.1"/>
    <property type="molecule type" value="Genomic_DNA"/>
</dbReference>
<feature type="compositionally biased region" description="Polar residues" evidence="1">
    <location>
        <begin position="303"/>
        <end position="313"/>
    </location>
</feature>
<gene>
    <name evidence="2" type="ORF">QYM36_006683</name>
</gene>
<feature type="compositionally biased region" description="Low complexity" evidence="1">
    <location>
        <begin position="243"/>
        <end position="252"/>
    </location>
</feature>
<reference evidence="2" key="1">
    <citation type="submission" date="2023-07" db="EMBL/GenBank/DDBJ databases">
        <title>Chromosome-level genome assembly of Artemia franciscana.</title>
        <authorList>
            <person name="Jo E."/>
        </authorList>
    </citation>
    <scope>NUCLEOTIDE SEQUENCE</scope>
    <source>
        <tissue evidence="2">Whole body</tissue>
    </source>
</reference>
<feature type="region of interest" description="Disordered" evidence="1">
    <location>
        <begin position="55"/>
        <end position="85"/>
    </location>
</feature>
<name>A0AA88I0X3_ARTSF</name>
<evidence type="ECO:0000313" key="2">
    <source>
        <dbReference type="EMBL" id="KAK2717981.1"/>
    </source>
</evidence>
<sequence length="446" mass="49546">MARHRTPGVHSPFSIFPQKIFLLSALALSYECRKSGRVWFPDEYPILNARSYPSASHDSYSTYNGPSSHQYEPSHSGPSPMYQRPYQQQNINSNYEVKAPSYSSSEVHTYNDHQSVYSPPYTQKPSYYNQKPQINPNYQVPYHEPYKPEPSYGQPLTTGSQSYNDQQSVYNPFFSQKPSYYNQIPNRNPSYDKPQYQAPHQSEVTHYSPLPEPQPNYVESSGYGKPNYQSLPPVYEQQDSYKVPPTYSESSPPVVPSYPGETNSYDSTDTSGGIHYADSKPAAAPSYDNAPVSQAFIPGGTSYIDTPSSSPPVSQALIPGGTDYSGLPPKPSYQPSPASSDSYDEPQSYAEPPKQEEIYINKAPSYSNKPGTAGTTVINVITIPGQQHDKQERPLQNYSHQPTNGLPYPPAFPPLPPFIGIPPQLGGVYPFPGFRSSKVEISSNVS</sequence>
<feature type="compositionally biased region" description="Polar residues" evidence="1">
    <location>
        <begin position="112"/>
        <end position="138"/>
    </location>
</feature>
<evidence type="ECO:0000313" key="3">
    <source>
        <dbReference type="Proteomes" id="UP001187531"/>
    </source>
</evidence>
<accession>A0AA88I0X3</accession>
<dbReference type="AlphaFoldDB" id="A0AA88I0X3"/>
<proteinExistence type="predicted"/>
<evidence type="ECO:0000256" key="1">
    <source>
        <dbReference type="SAM" id="MobiDB-lite"/>
    </source>
</evidence>
<feature type="compositionally biased region" description="Polar residues" evidence="1">
    <location>
        <begin position="364"/>
        <end position="373"/>
    </location>
</feature>
<feature type="region of interest" description="Disordered" evidence="1">
    <location>
        <begin position="386"/>
        <end position="411"/>
    </location>
</feature>
<organism evidence="2 3">
    <name type="scientific">Artemia franciscana</name>
    <name type="common">Brine shrimp</name>
    <name type="synonym">Artemia sanfranciscana</name>
    <dbReference type="NCBI Taxonomy" id="6661"/>
    <lineage>
        <taxon>Eukaryota</taxon>
        <taxon>Metazoa</taxon>
        <taxon>Ecdysozoa</taxon>
        <taxon>Arthropoda</taxon>
        <taxon>Crustacea</taxon>
        <taxon>Branchiopoda</taxon>
        <taxon>Anostraca</taxon>
        <taxon>Artemiidae</taxon>
        <taxon>Artemia</taxon>
    </lineage>
</organism>
<feature type="compositionally biased region" description="Polar residues" evidence="1">
    <location>
        <begin position="394"/>
        <end position="404"/>
    </location>
</feature>
<keyword evidence="3" id="KW-1185">Reference proteome</keyword>
<feature type="compositionally biased region" description="Polar residues" evidence="1">
    <location>
        <begin position="154"/>
        <end position="189"/>
    </location>
</feature>
<feature type="compositionally biased region" description="Polar residues" evidence="1">
    <location>
        <begin position="260"/>
        <end position="271"/>
    </location>
</feature>
<feature type="region of interest" description="Disordered" evidence="1">
    <location>
        <begin position="112"/>
        <end position="373"/>
    </location>
</feature>
<feature type="compositionally biased region" description="Polar residues" evidence="1">
    <location>
        <begin position="55"/>
        <end position="77"/>
    </location>
</feature>